<protein>
    <recommendedName>
        <fullName evidence="3">DUF1007 domain-containing protein</fullName>
    </recommendedName>
</protein>
<evidence type="ECO:0008006" key="3">
    <source>
        <dbReference type="Google" id="ProtNLM"/>
    </source>
</evidence>
<proteinExistence type="predicted"/>
<evidence type="ECO:0000313" key="2">
    <source>
        <dbReference type="Proteomes" id="UP000245539"/>
    </source>
</evidence>
<dbReference type="Proteomes" id="UP000245539">
    <property type="component" value="Unassembled WGS sequence"/>
</dbReference>
<comment type="caution">
    <text evidence="1">The sequence shown here is derived from an EMBL/GenBank/DDBJ whole genome shotgun (WGS) entry which is preliminary data.</text>
</comment>
<dbReference type="InterPro" id="IPR010412">
    <property type="entry name" value="DUF1007"/>
</dbReference>
<dbReference type="AlphaFoldDB" id="A0A317C6Z9"/>
<organism evidence="1 2">
    <name type="scientific">Leucothrix pacifica</name>
    <dbReference type="NCBI Taxonomy" id="1247513"/>
    <lineage>
        <taxon>Bacteria</taxon>
        <taxon>Pseudomonadati</taxon>
        <taxon>Pseudomonadota</taxon>
        <taxon>Gammaproteobacteria</taxon>
        <taxon>Thiotrichales</taxon>
        <taxon>Thiotrichaceae</taxon>
        <taxon>Leucothrix</taxon>
    </lineage>
</organism>
<dbReference type="OrthoDB" id="5624443at2"/>
<dbReference type="Pfam" id="PF06226">
    <property type="entry name" value="DUF1007"/>
    <property type="match status" value="1"/>
</dbReference>
<dbReference type="EMBL" id="QGKM01000055">
    <property type="protein sequence ID" value="PWQ94414.1"/>
    <property type="molecule type" value="Genomic_DNA"/>
</dbReference>
<evidence type="ECO:0000313" key="1">
    <source>
        <dbReference type="EMBL" id="PWQ94414.1"/>
    </source>
</evidence>
<keyword evidence="2" id="KW-1185">Reference proteome</keyword>
<reference evidence="1 2" key="1">
    <citation type="submission" date="2018-05" db="EMBL/GenBank/DDBJ databases">
        <title>Leucothrix arctica sp. nov., isolated from Arctic seawater.</title>
        <authorList>
            <person name="Choi A."/>
            <person name="Baek K."/>
        </authorList>
    </citation>
    <scope>NUCLEOTIDE SEQUENCE [LARGE SCALE GENOMIC DNA]</scope>
    <source>
        <strain evidence="1 2">JCM 18388</strain>
    </source>
</reference>
<name>A0A317C6Z9_9GAMM</name>
<gene>
    <name evidence="1" type="ORF">DKW60_16730</name>
</gene>
<accession>A0A317C6Z9</accession>
<sequence length="216" mass="23972">MLLELKNGEYRLMLKKQFNKLLSTLVLGLLFITSIQANAGGFHYQLELTARLDATPNGQLDSIEMSWIFDPQLSITLMDGEDLSEANRAETLQRRASNVLSSFAEMGYFTKVLLNRSTLMTLEVEDYNLDYTDTSQLQLSLKLPLAKPVNLNLKGQRLQIVISDPTAAGLATFVTTDHLLLGELLATTCNKPSLAKEQAESDDGHILVSETMTIDC</sequence>